<evidence type="ECO:0000313" key="3">
    <source>
        <dbReference type="Proteomes" id="UP001266305"/>
    </source>
</evidence>
<keyword evidence="3" id="KW-1185">Reference proteome</keyword>
<dbReference type="InterPro" id="IPR038526">
    <property type="entry name" value="Ribosomal_eL22_sf"/>
</dbReference>
<proteinExistence type="predicted"/>
<gene>
    <name evidence="2" type="ORF">P7K49_023657</name>
</gene>
<accession>A0ABQ9UM97</accession>
<reference evidence="2 3" key="1">
    <citation type="submission" date="2023-05" db="EMBL/GenBank/DDBJ databases">
        <title>B98-5 Cell Line De Novo Hybrid Assembly: An Optical Mapping Approach.</title>
        <authorList>
            <person name="Kananen K."/>
            <person name="Auerbach J.A."/>
            <person name="Kautto E."/>
            <person name="Blachly J.S."/>
        </authorList>
    </citation>
    <scope>NUCLEOTIDE SEQUENCE [LARGE SCALE GENOMIC DNA]</scope>
    <source>
        <strain evidence="2">B95-8</strain>
        <tissue evidence="2">Cell line</tissue>
    </source>
</reference>
<evidence type="ECO:0000313" key="2">
    <source>
        <dbReference type="EMBL" id="KAK2098206.1"/>
    </source>
</evidence>
<dbReference type="Proteomes" id="UP001266305">
    <property type="component" value="Unassembled WGS sequence"/>
</dbReference>
<evidence type="ECO:0000256" key="1">
    <source>
        <dbReference type="SAM" id="MobiDB-lite"/>
    </source>
</evidence>
<feature type="region of interest" description="Disordered" evidence="1">
    <location>
        <begin position="65"/>
        <end position="93"/>
    </location>
</feature>
<dbReference type="EMBL" id="JASSZA010000011">
    <property type="protein sequence ID" value="KAK2098206.1"/>
    <property type="molecule type" value="Genomic_DNA"/>
</dbReference>
<organism evidence="2 3">
    <name type="scientific">Saguinus oedipus</name>
    <name type="common">Cotton-top tamarin</name>
    <name type="synonym">Oedipomidas oedipus</name>
    <dbReference type="NCBI Taxonomy" id="9490"/>
    <lineage>
        <taxon>Eukaryota</taxon>
        <taxon>Metazoa</taxon>
        <taxon>Chordata</taxon>
        <taxon>Craniata</taxon>
        <taxon>Vertebrata</taxon>
        <taxon>Euteleostomi</taxon>
        <taxon>Mammalia</taxon>
        <taxon>Eutheria</taxon>
        <taxon>Euarchontoglires</taxon>
        <taxon>Primates</taxon>
        <taxon>Haplorrhini</taxon>
        <taxon>Platyrrhini</taxon>
        <taxon>Cebidae</taxon>
        <taxon>Callitrichinae</taxon>
        <taxon>Saguinus</taxon>
    </lineage>
</organism>
<dbReference type="Gene3D" id="3.30.1360.210">
    <property type="match status" value="1"/>
</dbReference>
<name>A0ABQ9UM97_SAGOE</name>
<comment type="caution">
    <text evidence="2">The sequence shown here is derived from an EMBL/GenBank/DDBJ whole genome shotgun (WGS) entry which is preliminary data.</text>
</comment>
<protein>
    <submittedName>
        <fullName evidence="2">Uncharacterized protein</fullName>
    </submittedName>
</protein>
<sequence length="93" mass="10413">MGAANFEQFLQERVKVNRKAGKLGWGHGDHRKEQEQDHCDIRGDFFQKRDDQSLFPVSFGPLPLGLGQESKPLPDSPPLVPRPGQAGRTVHIL</sequence>